<dbReference type="CDD" id="cd09892">
    <property type="entry name" value="NGN_SP_RfaH"/>
    <property type="match status" value="1"/>
</dbReference>
<evidence type="ECO:0000256" key="2">
    <source>
        <dbReference type="ARBA" id="ARBA00023015"/>
    </source>
</evidence>
<dbReference type="RefSeq" id="WP_096510761.1">
    <property type="nucleotide sequence ID" value="NZ_AP017423.2"/>
</dbReference>
<comment type="function">
    <text evidence="4">Enhances distal genes transcription elongation in a specialized subset of operons that encode extracytoplasmic components.</text>
</comment>
<name>A0ABM7RSJ7_9PSED</name>
<dbReference type="InterPro" id="IPR010215">
    <property type="entry name" value="Transcription_antiterm_RfaH"/>
</dbReference>
<keyword evidence="2 4" id="KW-0805">Transcription regulation</keyword>
<evidence type="ECO:0000313" key="6">
    <source>
        <dbReference type="EMBL" id="BCX68684.1"/>
    </source>
</evidence>
<comment type="similarity">
    <text evidence="4">Belongs to the RfaH family.</text>
</comment>
<dbReference type="EMBL" id="AP017423">
    <property type="protein sequence ID" value="BCX68684.1"/>
    <property type="molecule type" value="Genomic_DNA"/>
</dbReference>
<evidence type="ECO:0000259" key="5">
    <source>
        <dbReference type="SMART" id="SM00738"/>
    </source>
</evidence>
<keyword evidence="4" id="KW-0238">DNA-binding</keyword>
<dbReference type="NCBIfam" id="TIGR01955">
    <property type="entry name" value="RfaH"/>
    <property type="match status" value="1"/>
</dbReference>
<keyword evidence="3 4" id="KW-0804">Transcription</keyword>
<sequence>MLTTCTNGSSWYLLQCKPRQDDRAQINLLRQSYDIFRPQLTTERLIRGKPRRVSESLFPGYLFVHLSNEDNWSPIRSTRGVSRIVEFNHGPAVVADEVIEHLRARCLTPATPDIPELQPGQTLQIVRGPLAPLEGVFLSMMGAERVMLLLQFLNREQSICVPLSDLVPQ</sequence>
<dbReference type="SMART" id="SM00738">
    <property type="entry name" value="NGN"/>
    <property type="match status" value="1"/>
</dbReference>
<evidence type="ECO:0000313" key="7">
    <source>
        <dbReference type="Proteomes" id="UP000218595"/>
    </source>
</evidence>
<keyword evidence="1 4" id="KW-0889">Transcription antitermination</keyword>
<dbReference type="InterPro" id="IPR036735">
    <property type="entry name" value="NGN_dom_sf"/>
</dbReference>
<dbReference type="InterPro" id="IPR043425">
    <property type="entry name" value="NusG-like"/>
</dbReference>
<accession>A0ABM7RSJ7</accession>
<comment type="subunit">
    <text evidence="4">Interacts with both the nontemplate DNA and the RNA polymerase (RNAP).</text>
</comment>
<dbReference type="PANTHER" id="PTHR30265">
    <property type="entry name" value="RHO-INTERACTING TRANSCRIPTION TERMINATION FACTOR NUSG"/>
    <property type="match status" value="1"/>
</dbReference>
<proteinExistence type="inferred from homology"/>
<dbReference type="Pfam" id="PF02357">
    <property type="entry name" value="NusG"/>
    <property type="match status" value="1"/>
</dbReference>
<dbReference type="HAMAP" id="MF_00951">
    <property type="entry name" value="RfaH"/>
    <property type="match status" value="1"/>
</dbReference>
<dbReference type="NCBIfam" id="NF006534">
    <property type="entry name" value="PRK09014.1"/>
    <property type="match status" value="1"/>
</dbReference>
<dbReference type="PANTHER" id="PTHR30265:SF7">
    <property type="entry name" value="TRANSCRIPTION ANTITERMINATION PROTEIN RFAH"/>
    <property type="match status" value="1"/>
</dbReference>
<protein>
    <recommendedName>
        <fullName evidence="4">Transcription antitermination protein RfaH</fullName>
    </recommendedName>
</protein>
<keyword evidence="7" id="KW-1185">Reference proteome</keyword>
<dbReference type="SUPFAM" id="SSF82679">
    <property type="entry name" value="N-utilization substance G protein NusG, N-terminal domain"/>
    <property type="match status" value="1"/>
</dbReference>
<gene>
    <name evidence="4 6" type="primary">rfaH</name>
    <name evidence="6" type="ORF">LAB08_R33260</name>
</gene>
<evidence type="ECO:0000256" key="1">
    <source>
        <dbReference type="ARBA" id="ARBA00022814"/>
    </source>
</evidence>
<dbReference type="Gene3D" id="3.30.70.940">
    <property type="entry name" value="NusG, N-terminal domain"/>
    <property type="match status" value="1"/>
</dbReference>
<reference evidence="6 7" key="1">
    <citation type="submission" date="2016-04" db="EMBL/GenBank/DDBJ databases">
        <title>Complete genome sequence of Pseudomonas sp. LAB-08 isolated from TCE contaminated aquifer soil.</title>
        <authorList>
            <person name="Dohra H."/>
            <person name="Suzuki K."/>
            <person name="Fatma A."/>
            <person name="Inuzuka Y."/>
            <person name="Honjo M."/>
            <person name="Tashiro Y."/>
            <person name="Futamata H."/>
        </authorList>
    </citation>
    <scope>NUCLEOTIDE SEQUENCE [LARGE SCALE GENOMIC DNA]</scope>
    <source>
        <strain evidence="6 7">LAB-08</strain>
    </source>
</reference>
<dbReference type="Proteomes" id="UP000218595">
    <property type="component" value="Chromosome"/>
</dbReference>
<organism evidence="6 7">
    <name type="scientific">Pseudomonas izuensis</name>
    <dbReference type="NCBI Taxonomy" id="2684212"/>
    <lineage>
        <taxon>Bacteria</taxon>
        <taxon>Pseudomonadati</taxon>
        <taxon>Pseudomonadota</taxon>
        <taxon>Gammaproteobacteria</taxon>
        <taxon>Pseudomonadales</taxon>
        <taxon>Pseudomonadaceae</taxon>
        <taxon>Pseudomonas</taxon>
    </lineage>
</organism>
<dbReference type="InterPro" id="IPR006645">
    <property type="entry name" value="NGN-like_dom"/>
</dbReference>
<feature type="domain" description="NusG-like N-terminal" evidence="5">
    <location>
        <begin position="8"/>
        <end position="106"/>
    </location>
</feature>
<evidence type="ECO:0000256" key="4">
    <source>
        <dbReference type="HAMAP-Rule" id="MF_00951"/>
    </source>
</evidence>
<evidence type="ECO:0000256" key="3">
    <source>
        <dbReference type="ARBA" id="ARBA00023163"/>
    </source>
</evidence>